<dbReference type="SMART" id="SM00738">
    <property type="entry name" value="NGN"/>
    <property type="match status" value="1"/>
</dbReference>
<dbReference type="PANTHER" id="PTHR30265:SF4">
    <property type="entry name" value="KOW MOTIF FAMILY PROTEIN, EXPRESSED"/>
    <property type="match status" value="1"/>
</dbReference>
<dbReference type="NCBIfam" id="NF033644">
    <property type="entry name" value="antiterm_UpxY"/>
    <property type="match status" value="1"/>
</dbReference>
<keyword evidence="2" id="KW-0805">Transcription regulation</keyword>
<dbReference type="CDD" id="cd09895">
    <property type="entry name" value="NGN_SP_UpxY"/>
    <property type="match status" value="1"/>
</dbReference>
<dbReference type="SUPFAM" id="SSF50104">
    <property type="entry name" value="Translation proteins SH3-like domain"/>
    <property type="match status" value="1"/>
</dbReference>
<dbReference type="Proteomes" id="UP000318010">
    <property type="component" value="Unassembled WGS sequence"/>
</dbReference>
<evidence type="ECO:0000256" key="2">
    <source>
        <dbReference type="ARBA" id="ARBA00023015"/>
    </source>
</evidence>
<keyword evidence="3" id="KW-0804">Transcription</keyword>
<keyword evidence="6" id="KW-1185">Reference proteome</keyword>
<dbReference type="InterPro" id="IPR036735">
    <property type="entry name" value="NGN_dom_sf"/>
</dbReference>
<organism evidence="5 6">
    <name type="scientific">Mucilaginibacter achroorhodeus</name>
    <dbReference type="NCBI Taxonomy" id="2599294"/>
    <lineage>
        <taxon>Bacteria</taxon>
        <taxon>Pseudomonadati</taxon>
        <taxon>Bacteroidota</taxon>
        <taxon>Sphingobacteriia</taxon>
        <taxon>Sphingobacteriales</taxon>
        <taxon>Sphingobacteriaceae</taxon>
        <taxon>Mucilaginibacter</taxon>
    </lineage>
</organism>
<dbReference type="Pfam" id="PF02357">
    <property type="entry name" value="NusG"/>
    <property type="match status" value="1"/>
</dbReference>
<name>A0A563U6Q4_9SPHI</name>
<dbReference type="InterPro" id="IPR008991">
    <property type="entry name" value="Translation_prot_SH3-like_sf"/>
</dbReference>
<dbReference type="AlphaFoldDB" id="A0A563U6Q4"/>
<dbReference type="OrthoDB" id="9796143at2"/>
<keyword evidence="1" id="KW-0889">Transcription antitermination</keyword>
<dbReference type="SUPFAM" id="SSF82679">
    <property type="entry name" value="N-utilization substance G protein NusG, N-terminal domain"/>
    <property type="match status" value="1"/>
</dbReference>
<protein>
    <submittedName>
        <fullName evidence="5">UpxY family transcription antiterminator</fullName>
    </submittedName>
</protein>
<dbReference type="GO" id="GO:0006354">
    <property type="term" value="P:DNA-templated transcription elongation"/>
    <property type="evidence" value="ECO:0007669"/>
    <property type="project" value="InterPro"/>
</dbReference>
<evidence type="ECO:0000259" key="4">
    <source>
        <dbReference type="SMART" id="SM00738"/>
    </source>
</evidence>
<evidence type="ECO:0000256" key="1">
    <source>
        <dbReference type="ARBA" id="ARBA00022814"/>
    </source>
</evidence>
<dbReference type="EMBL" id="VOEI01000002">
    <property type="protein sequence ID" value="TWR26989.1"/>
    <property type="molecule type" value="Genomic_DNA"/>
</dbReference>
<evidence type="ECO:0000313" key="5">
    <source>
        <dbReference type="EMBL" id="TWR26989.1"/>
    </source>
</evidence>
<comment type="caution">
    <text evidence="5">The sequence shown here is derived from an EMBL/GenBank/DDBJ whole genome shotgun (WGS) entry which is preliminary data.</text>
</comment>
<gene>
    <name evidence="5" type="ORF">FPZ42_08110</name>
</gene>
<sequence>MLASKLPLVIKKNLMPASKNWMVVYTRSNWEKKAGQLLTDNDLVSYCPIIKVKKKWADRYKTVEIPLFKSYLFVQITPSEQNRVLQVPGIISFVKHCGLPVQIRQDEMERVKNIITVNDTNLEVINYKQFGVGDRIYINHGPFINQEGHIADINGSSILMVLEQLGCALVVKVSQNHITHISTCLS</sequence>
<dbReference type="InterPro" id="IPR006645">
    <property type="entry name" value="NGN-like_dom"/>
</dbReference>
<evidence type="ECO:0000313" key="6">
    <source>
        <dbReference type="Proteomes" id="UP000318010"/>
    </source>
</evidence>
<dbReference type="Gene3D" id="3.30.70.940">
    <property type="entry name" value="NusG, N-terminal domain"/>
    <property type="match status" value="1"/>
</dbReference>
<proteinExistence type="predicted"/>
<evidence type="ECO:0000256" key="3">
    <source>
        <dbReference type="ARBA" id="ARBA00023163"/>
    </source>
</evidence>
<dbReference type="InterPro" id="IPR043425">
    <property type="entry name" value="NusG-like"/>
</dbReference>
<dbReference type="GO" id="GO:0031564">
    <property type="term" value="P:transcription antitermination"/>
    <property type="evidence" value="ECO:0007669"/>
    <property type="project" value="UniProtKB-KW"/>
</dbReference>
<accession>A0A563U6Q4</accession>
<reference evidence="5 6" key="1">
    <citation type="submission" date="2019-07" db="EMBL/GenBank/DDBJ databases">
        <authorList>
            <person name="Kim J."/>
        </authorList>
    </citation>
    <scope>NUCLEOTIDE SEQUENCE [LARGE SCALE GENOMIC DNA]</scope>
    <source>
        <strain evidence="5 6">MJ1a</strain>
    </source>
</reference>
<feature type="domain" description="NusG-like N-terminal" evidence="4">
    <location>
        <begin position="18"/>
        <end position="115"/>
    </location>
</feature>
<dbReference type="PANTHER" id="PTHR30265">
    <property type="entry name" value="RHO-INTERACTING TRANSCRIPTION TERMINATION FACTOR NUSG"/>
    <property type="match status" value="1"/>
</dbReference>